<reference evidence="9" key="1">
    <citation type="journal article" date="2014" name="Genome Announc.">
        <title>Genome sequence and annotation of Acremonium chrysogenum, producer of the beta-lactam antibiotic cephalosporin C.</title>
        <authorList>
            <person name="Terfehr D."/>
            <person name="Dahlmann T.A."/>
            <person name="Specht T."/>
            <person name="Zadra I."/>
            <person name="Kuernsteiner H."/>
            <person name="Kueck U."/>
        </authorList>
    </citation>
    <scope>NUCLEOTIDE SEQUENCE [LARGE SCALE GENOMIC DNA]</scope>
    <source>
        <strain evidence="9">ATCC 11550 / CBS 779.69 / DSM 880 / IAM 14645 / JCM 23072 / IMI 49137</strain>
    </source>
</reference>
<dbReference type="EMBL" id="JPKY01000118">
    <property type="protein sequence ID" value="KFH41693.1"/>
    <property type="molecule type" value="Genomic_DNA"/>
</dbReference>
<dbReference type="FunFam" id="3.40.309.10:FF:000025">
    <property type="entry name" value="Aldehyde dehydrogenase"/>
    <property type="match status" value="1"/>
</dbReference>
<dbReference type="GO" id="GO:0005741">
    <property type="term" value="C:mitochondrial outer membrane"/>
    <property type="evidence" value="ECO:0007669"/>
    <property type="project" value="EnsemblFungi"/>
</dbReference>
<dbReference type="InterPro" id="IPR016163">
    <property type="entry name" value="Ald_DH_C"/>
</dbReference>
<dbReference type="FunFam" id="3.40.605.10:FF:000004">
    <property type="entry name" value="Aldehyde dehydrogenase"/>
    <property type="match status" value="1"/>
</dbReference>
<dbReference type="GO" id="GO:0018484">
    <property type="term" value="F:4-hydroxybenzaldehyde dehydrogenase (NAD+) activity"/>
    <property type="evidence" value="ECO:0007669"/>
    <property type="project" value="EnsemblFungi"/>
</dbReference>
<dbReference type="PANTHER" id="PTHR43570:SF11">
    <property type="entry name" value="ALDEHYDE DEHYDROGENASE"/>
    <property type="match status" value="1"/>
</dbReference>
<dbReference type="CDD" id="cd07135">
    <property type="entry name" value="ALDH_F14-YMR110C"/>
    <property type="match status" value="1"/>
</dbReference>
<dbReference type="InterPro" id="IPR016162">
    <property type="entry name" value="Ald_DH_N"/>
</dbReference>
<accession>A0A086SX61</accession>
<dbReference type="InterPro" id="IPR015590">
    <property type="entry name" value="Aldehyde_DH_dom"/>
</dbReference>
<dbReference type="PIRSF" id="PIRSF036492">
    <property type="entry name" value="ALDH"/>
    <property type="match status" value="1"/>
</dbReference>
<dbReference type="SUPFAM" id="SSF53720">
    <property type="entry name" value="ALDH-like"/>
    <property type="match status" value="1"/>
</dbReference>
<gene>
    <name evidence="8" type="ORF">ACRE_075840</name>
</gene>
<dbReference type="PANTHER" id="PTHR43570">
    <property type="entry name" value="ALDEHYDE DEHYDROGENASE"/>
    <property type="match status" value="1"/>
</dbReference>
<dbReference type="AlphaFoldDB" id="A0A086SX61"/>
<evidence type="ECO:0000259" key="7">
    <source>
        <dbReference type="Pfam" id="PF00171"/>
    </source>
</evidence>
<dbReference type="Pfam" id="PF00171">
    <property type="entry name" value="Aldedh"/>
    <property type="match status" value="1"/>
</dbReference>
<dbReference type="Gene3D" id="3.40.605.10">
    <property type="entry name" value="Aldehyde Dehydrogenase, Chain A, domain 1"/>
    <property type="match status" value="1"/>
</dbReference>
<dbReference type="GO" id="GO:0006744">
    <property type="term" value="P:ubiquinone biosynthetic process"/>
    <property type="evidence" value="ECO:0007669"/>
    <property type="project" value="EnsemblFungi"/>
</dbReference>
<name>A0A086SX61_HAPC1</name>
<protein>
    <recommendedName>
        <fullName evidence="5">Aldehyde dehydrogenase</fullName>
    </recommendedName>
</protein>
<dbReference type="GO" id="GO:0046185">
    <property type="term" value="P:aldehyde catabolic process"/>
    <property type="evidence" value="ECO:0007669"/>
    <property type="project" value="EnsemblFungi"/>
</dbReference>
<keyword evidence="9" id="KW-1185">Reference proteome</keyword>
<comment type="similarity">
    <text evidence="1 5">Belongs to the aldehyde dehydrogenase family.</text>
</comment>
<dbReference type="Gene3D" id="3.40.309.10">
    <property type="entry name" value="Aldehyde Dehydrogenase, Chain A, domain 2"/>
    <property type="match status" value="1"/>
</dbReference>
<dbReference type="GO" id="GO:0006665">
    <property type="term" value="P:sphingolipid metabolic process"/>
    <property type="evidence" value="ECO:0007669"/>
    <property type="project" value="EnsemblFungi"/>
</dbReference>
<keyword evidence="3 5" id="KW-0560">Oxidoreductase</keyword>
<keyword evidence="4" id="KW-0520">NAD</keyword>
<dbReference type="OrthoDB" id="440325at2759"/>
<dbReference type="InterPro" id="IPR016161">
    <property type="entry name" value="Ald_DH/histidinol_DH"/>
</dbReference>
<evidence type="ECO:0000256" key="1">
    <source>
        <dbReference type="ARBA" id="ARBA00009986"/>
    </source>
</evidence>
<feature type="active site" evidence="6">
    <location>
        <position position="259"/>
    </location>
</feature>
<evidence type="ECO:0000256" key="4">
    <source>
        <dbReference type="ARBA" id="ARBA00023027"/>
    </source>
</evidence>
<comment type="caution">
    <text evidence="8">The sequence shown here is derived from an EMBL/GenBank/DDBJ whole genome shotgun (WGS) entry which is preliminary data.</text>
</comment>
<keyword evidence="2" id="KW-0125">Carotenoid biosynthesis</keyword>
<evidence type="ECO:0000256" key="5">
    <source>
        <dbReference type="PIRNR" id="PIRNR036492"/>
    </source>
</evidence>
<dbReference type="InterPro" id="IPR012394">
    <property type="entry name" value="Aldehyde_DH_NAD(P)"/>
</dbReference>
<dbReference type="GO" id="GO:0005811">
    <property type="term" value="C:lipid droplet"/>
    <property type="evidence" value="ECO:0007669"/>
    <property type="project" value="EnsemblFungi"/>
</dbReference>
<feature type="domain" description="Aldehyde dehydrogenase" evidence="7">
    <location>
        <begin position="32"/>
        <end position="447"/>
    </location>
</feature>
<dbReference type="HOGENOM" id="CLU_005391_3_1_1"/>
<evidence type="ECO:0000313" key="9">
    <source>
        <dbReference type="Proteomes" id="UP000029964"/>
    </source>
</evidence>
<proteinExistence type="inferred from homology"/>
<dbReference type="GO" id="GO:0047770">
    <property type="term" value="F:carboxylate reductase activity"/>
    <property type="evidence" value="ECO:0007669"/>
    <property type="project" value="EnsemblFungi"/>
</dbReference>
<sequence length="534" mass="59195">MASKDVSIPAFEADSVDVIATKHNTLRNTYRSGRTKDIQYRLKQLRKFYWAICDLEPLMKQALYKDLRKCNHEAVMTEIAWSKGECLDQINNLEKWAKDETIPDIPVTFWAMGHRIRFEPLGVVLVIGSFNYPFQLTLLPFIGAVAAGNTVIIKPSEHSPASAMVTKLLFERLDPESYVCINGGLPVSQTLLDLKFDKIAFTGGRGVGTIIAKKAAETLTPVLLELGGQNPAFITRNGNVKLAARRLLWGKTTNAGQVCLSHNYALVERSAVDEFIAEVNKQYKVFMPQGAQASPDYCRIVNKSNFDRIKSMLDRTSGRIVMGGATDESDLYIEPTVVLHDKMDLHDSMIAEESFGPIWSVVPYDNLDDAINFANEVDPTPLALFTFGSDAENQKVINSVTSGGATVNDTLTHASLHCTPFGGVGKSGQGSYHGIYSFKAFSHQRTVARVPNWIEKLLRVRYMPYQASDLARLQRMNRKKMNFDREGNVRRGLGYWLCLIFGLGSSGVKGAALRWGLLVAIAMSLGLKKSSIGL</sequence>
<organism evidence="8 9">
    <name type="scientific">Hapsidospora chrysogenum (strain ATCC 11550 / CBS 779.69 / DSM 880 / IAM 14645 / JCM 23072 / IMI 49137)</name>
    <name type="common">Acremonium chrysogenum</name>
    <dbReference type="NCBI Taxonomy" id="857340"/>
    <lineage>
        <taxon>Eukaryota</taxon>
        <taxon>Fungi</taxon>
        <taxon>Dikarya</taxon>
        <taxon>Ascomycota</taxon>
        <taxon>Pezizomycotina</taxon>
        <taxon>Sordariomycetes</taxon>
        <taxon>Hypocreomycetidae</taxon>
        <taxon>Hypocreales</taxon>
        <taxon>Bionectriaceae</taxon>
        <taxon>Hapsidospora</taxon>
    </lineage>
</organism>
<dbReference type="Proteomes" id="UP000029964">
    <property type="component" value="Unassembled WGS sequence"/>
</dbReference>
<dbReference type="STRING" id="857340.A0A086SX61"/>
<feature type="active site" evidence="6">
    <location>
        <position position="225"/>
    </location>
</feature>
<evidence type="ECO:0000256" key="2">
    <source>
        <dbReference type="ARBA" id="ARBA00022746"/>
    </source>
</evidence>
<evidence type="ECO:0000256" key="3">
    <source>
        <dbReference type="ARBA" id="ARBA00023002"/>
    </source>
</evidence>
<dbReference type="GO" id="GO:0016117">
    <property type="term" value="P:carotenoid biosynthetic process"/>
    <property type="evidence" value="ECO:0007669"/>
    <property type="project" value="UniProtKB-KW"/>
</dbReference>
<evidence type="ECO:0000256" key="6">
    <source>
        <dbReference type="PIRSR" id="PIRSR036492-1"/>
    </source>
</evidence>
<evidence type="ECO:0000313" key="8">
    <source>
        <dbReference type="EMBL" id="KFH41693.1"/>
    </source>
</evidence>